<protein>
    <recommendedName>
        <fullName evidence="3">Transglutaminase-like domain-containing protein</fullName>
    </recommendedName>
</protein>
<feature type="domain" description="Transglutaminase-like" evidence="3">
    <location>
        <begin position="537"/>
        <end position="608"/>
    </location>
</feature>
<evidence type="ECO:0000256" key="1">
    <source>
        <dbReference type="SAM" id="MobiDB-lite"/>
    </source>
</evidence>
<feature type="transmembrane region" description="Helical" evidence="2">
    <location>
        <begin position="68"/>
        <end position="87"/>
    </location>
</feature>
<sequence>MRDAAVERLVKIISEKNDDSSGGKGTRSRRPLEVHIGLAEGWFSLFLVATVVYSTIWCVQSAGWVEHLNILTLTTALGLIGGVLAAKQQHFSRLLIHCLAIVFGILLAFWQTAGAFYEGSTAEFAHGLQRWFMTITHNGATDDNSIFLFFIVTLGFILAYTSAWLVYRTRSPWLMIVANAVVLLINLSNVDAGYTVFLVVFLVAALLLLLRFNLYESVKRWQRQGLRYADDIGWDVMQAGALLSIGILIFSWLLPAGYLDPTASQVWTMNANPWVQFQNTWNRAFAVDGGAIPPNRGNFRDTLVLGGNPNLNNEIVFNVKSDDSSQYLQSISYDTYTSERGWMVSPYSVLKVEANQQYSSGAQLTHQITQKITVVNPPGEQYAYLFGAPQIVSTSLKPNLWQSEATGEVTAWLGQNSYLANGTTYTVVSSVSSADEKSLRDILMPADAPKTLPPMYGNYDEPTPVTYFNPAVVRVYTQVPNQLDPRIAALAKKITASAPTMYDKTVALEKYLRENYAYDVRVQRPQKEDGVAWFLFDNPNKSGYCNYFASAMAVMARSLGIPARVVAGYTNGTLDAKSNQHVIRGKDAHAWTQVYFAGYGWINFEPSRSFATFTRPLPSTSGTDATGAVGGTAGSLGDTGLKGKRPLELDEGDGGSDGSAADTQGAVLLRQRIGTTLGGLVLLLLFASIFFGIWWSRLFRRYSLASQLYGRVCVLASWAGIKLRPSQTPYEYMQDLATVTPKDSELIERLGDIYVRERWADPESEEHPRRNGELAELPGMWSRLQPRLFFYVLRHPHFLRSLPGRVGNFFSAWRARYRREDFFDDEDF</sequence>
<dbReference type="InterPro" id="IPR052901">
    <property type="entry name" value="Bact_TGase-like"/>
</dbReference>
<dbReference type="EMBL" id="BNJK01000001">
    <property type="protein sequence ID" value="GHO91479.1"/>
    <property type="molecule type" value="Genomic_DNA"/>
</dbReference>
<evidence type="ECO:0000259" key="3">
    <source>
        <dbReference type="SMART" id="SM00460"/>
    </source>
</evidence>
<dbReference type="Pfam" id="PF11992">
    <property type="entry name" value="TgpA_N"/>
    <property type="match status" value="1"/>
</dbReference>
<feature type="transmembrane region" description="Helical" evidence="2">
    <location>
        <begin position="173"/>
        <end position="190"/>
    </location>
</feature>
<dbReference type="Pfam" id="PF13559">
    <property type="entry name" value="DUF4129"/>
    <property type="match status" value="1"/>
</dbReference>
<name>A0A8J3MY03_9CHLR</name>
<feature type="region of interest" description="Disordered" evidence="1">
    <location>
        <begin position="622"/>
        <end position="659"/>
    </location>
</feature>
<feature type="transmembrane region" description="Helical" evidence="2">
    <location>
        <begin position="94"/>
        <end position="113"/>
    </location>
</feature>
<dbReference type="InterPro" id="IPR002931">
    <property type="entry name" value="Transglutaminase-like"/>
</dbReference>
<keyword evidence="2" id="KW-0472">Membrane</keyword>
<keyword evidence="5" id="KW-1185">Reference proteome</keyword>
<feature type="transmembrane region" description="Helical" evidence="2">
    <location>
        <begin position="236"/>
        <end position="254"/>
    </location>
</feature>
<evidence type="ECO:0000313" key="5">
    <source>
        <dbReference type="Proteomes" id="UP000597444"/>
    </source>
</evidence>
<feature type="transmembrane region" description="Helical" evidence="2">
    <location>
        <begin position="677"/>
        <end position="695"/>
    </location>
</feature>
<dbReference type="RefSeq" id="WP_220202374.1">
    <property type="nucleotide sequence ID" value="NZ_BNJK01000001.1"/>
</dbReference>
<proteinExistence type="predicted"/>
<organism evidence="4 5">
    <name type="scientific">Reticulibacter mediterranei</name>
    <dbReference type="NCBI Taxonomy" id="2778369"/>
    <lineage>
        <taxon>Bacteria</taxon>
        <taxon>Bacillati</taxon>
        <taxon>Chloroflexota</taxon>
        <taxon>Ktedonobacteria</taxon>
        <taxon>Ktedonobacterales</taxon>
        <taxon>Reticulibacteraceae</taxon>
        <taxon>Reticulibacter</taxon>
    </lineage>
</organism>
<dbReference type="AlphaFoldDB" id="A0A8J3MY03"/>
<feature type="transmembrane region" description="Helical" evidence="2">
    <location>
        <begin position="34"/>
        <end position="56"/>
    </location>
</feature>
<feature type="transmembrane region" description="Helical" evidence="2">
    <location>
        <begin position="196"/>
        <end position="215"/>
    </location>
</feature>
<dbReference type="InterPro" id="IPR025403">
    <property type="entry name" value="TgpA-like_C"/>
</dbReference>
<evidence type="ECO:0000256" key="2">
    <source>
        <dbReference type="SAM" id="Phobius"/>
    </source>
</evidence>
<accession>A0A8J3MY03</accession>
<dbReference type="SUPFAM" id="SSF54001">
    <property type="entry name" value="Cysteine proteinases"/>
    <property type="match status" value="1"/>
</dbReference>
<dbReference type="SMART" id="SM00460">
    <property type="entry name" value="TGc"/>
    <property type="match status" value="1"/>
</dbReference>
<dbReference type="Pfam" id="PF01841">
    <property type="entry name" value="Transglut_core"/>
    <property type="match status" value="1"/>
</dbReference>
<keyword evidence="2" id="KW-1133">Transmembrane helix</keyword>
<dbReference type="InterPro" id="IPR021878">
    <property type="entry name" value="TgpA_N"/>
</dbReference>
<dbReference type="Proteomes" id="UP000597444">
    <property type="component" value="Unassembled WGS sequence"/>
</dbReference>
<keyword evidence="2" id="KW-0812">Transmembrane</keyword>
<dbReference type="Gene3D" id="3.10.620.30">
    <property type="match status" value="1"/>
</dbReference>
<dbReference type="PANTHER" id="PTHR42736:SF1">
    <property type="entry name" value="PROTEIN-GLUTAMINE GAMMA-GLUTAMYLTRANSFERASE"/>
    <property type="match status" value="1"/>
</dbReference>
<reference evidence="4" key="1">
    <citation type="submission" date="2020-10" db="EMBL/GenBank/DDBJ databases">
        <title>Taxonomic study of unclassified bacteria belonging to the class Ktedonobacteria.</title>
        <authorList>
            <person name="Yabe S."/>
            <person name="Wang C.M."/>
            <person name="Zheng Y."/>
            <person name="Sakai Y."/>
            <person name="Cavaletti L."/>
            <person name="Monciardini P."/>
            <person name="Donadio S."/>
        </authorList>
    </citation>
    <scope>NUCLEOTIDE SEQUENCE</scope>
    <source>
        <strain evidence="4">ID150040</strain>
    </source>
</reference>
<dbReference type="PANTHER" id="PTHR42736">
    <property type="entry name" value="PROTEIN-GLUTAMINE GAMMA-GLUTAMYLTRANSFERASE"/>
    <property type="match status" value="1"/>
</dbReference>
<feature type="transmembrane region" description="Helical" evidence="2">
    <location>
        <begin position="146"/>
        <end position="166"/>
    </location>
</feature>
<comment type="caution">
    <text evidence="4">The sequence shown here is derived from an EMBL/GenBank/DDBJ whole genome shotgun (WGS) entry which is preliminary data.</text>
</comment>
<dbReference type="InterPro" id="IPR038765">
    <property type="entry name" value="Papain-like_cys_pep_sf"/>
</dbReference>
<evidence type="ECO:0000313" key="4">
    <source>
        <dbReference type="EMBL" id="GHO91479.1"/>
    </source>
</evidence>
<gene>
    <name evidence="4" type="ORF">KSF_015270</name>
</gene>